<sequence>MGIREQEVAFLGLKRRVQPVDVDGLPGPNMFDLFALSAWSSVGGDPILVRKAGAGKGRSPTPTPNRDGGVTATGGVGGGAGAGAAAPTATGGNTGVGRSTLHANKTILKTVSVFLASGKRNSSNQQSKAAAAALQNKRQQRQRRMDELSGKVNPKLLDSLRKKTRFTKDELDALCRIYRKLVSNCQYAAKTLASSSSSAAIAKPHAAVEGIDRIVFRELLHSTFDIVTEEILMERIFCSWDKAHEGLPLRLEGWLIGLSTFLRGTPAERAAFCFRVYDLNTDGFITKDEMFTLLRNCLIKQPQDEDPDEGVKDLVEIVLKKFDLDKDGKVSLEDFMGTVTAEPLLIEAFGQCLPTDSAVVSFFSTLQV</sequence>
<dbReference type="PANTHER" id="PTHR23055">
    <property type="entry name" value="CALCIUM BINDING PROTEINS"/>
    <property type="match status" value="1"/>
</dbReference>
<accession>A0A6P4FEU6</accession>
<evidence type="ECO:0000256" key="4">
    <source>
        <dbReference type="SAM" id="MobiDB-lite"/>
    </source>
</evidence>
<name>A0A6P4FEU6_DRORH</name>
<feature type="compositionally biased region" description="Gly residues" evidence="4">
    <location>
        <begin position="71"/>
        <end position="82"/>
    </location>
</feature>
<reference evidence="7" key="1">
    <citation type="journal article" date="2021" name="Elife">
        <title>Highly contiguous assemblies of 101 drosophilid genomes.</title>
        <authorList>
            <person name="Kim B.Y."/>
            <person name="Wang J.R."/>
            <person name="Miller D.E."/>
            <person name="Barmina O."/>
            <person name="Delaney E."/>
            <person name="Thompson A."/>
            <person name="Comeault A.A."/>
            <person name="Peede D."/>
            <person name="D'Agostino E.R."/>
            <person name="Pelaez J."/>
            <person name="Aguilar J.M."/>
            <person name="Haji D."/>
            <person name="Matsunaga T."/>
            <person name="Armstrong E.E."/>
            <person name="Zych M."/>
            <person name="Ogawa Y."/>
            <person name="Stamenkovic-Radak M."/>
            <person name="Jelic M."/>
            <person name="Veselinovic M.S."/>
            <person name="Tanaskovic M."/>
            <person name="Eric P."/>
            <person name="Gao J.J."/>
            <person name="Katoh T.K."/>
            <person name="Toda M.J."/>
            <person name="Watabe H."/>
            <person name="Watada M."/>
            <person name="Davis J.S."/>
            <person name="Moyle L.C."/>
            <person name="Manoli G."/>
            <person name="Bertolini E."/>
            <person name="Kostal V."/>
            <person name="Hawley R.S."/>
            <person name="Takahashi A."/>
            <person name="Jones C.D."/>
            <person name="Price D.K."/>
            <person name="Whiteman N."/>
            <person name="Kopp A."/>
            <person name="Matute D.R."/>
            <person name="Petrov D.A."/>
        </authorList>
    </citation>
    <scope>NUCLEOTIDE SEQUENCE [LARGE SCALE GENOMIC DNA]</scope>
</reference>
<dbReference type="SMART" id="SM00054">
    <property type="entry name" value="EFh"/>
    <property type="match status" value="2"/>
</dbReference>
<feature type="region of interest" description="Disordered" evidence="4">
    <location>
        <begin position="51"/>
        <end position="97"/>
    </location>
</feature>
<dbReference type="CDD" id="cd00051">
    <property type="entry name" value="EFh"/>
    <property type="match status" value="1"/>
</dbReference>
<feature type="domain" description="EF-hand" evidence="5">
    <location>
        <begin position="310"/>
        <end position="345"/>
    </location>
</feature>
<feature type="domain" description="EF-hand" evidence="5">
    <location>
        <begin position="265"/>
        <end position="300"/>
    </location>
</feature>
<dbReference type="Proteomes" id="UP001652680">
    <property type="component" value="Unassembled WGS sequence"/>
</dbReference>
<evidence type="ECO:0000313" key="8">
    <source>
        <dbReference type="RefSeq" id="XP_016984051.1"/>
    </source>
</evidence>
<evidence type="ECO:0000256" key="3">
    <source>
        <dbReference type="ARBA" id="ARBA00022837"/>
    </source>
</evidence>
<feature type="region of interest" description="Disordered" evidence="4">
    <location>
        <begin position="119"/>
        <end position="147"/>
    </location>
</feature>
<dbReference type="InterPro" id="IPR018247">
    <property type="entry name" value="EF_Hand_1_Ca_BS"/>
</dbReference>
<evidence type="ECO:0000256" key="2">
    <source>
        <dbReference type="ARBA" id="ARBA00022737"/>
    </source>
</evidence>
<reference evidence="8" key="2">
    <citation type="submission" date="2025-04" db="UniProtKB">
        <authorList>
            <consortium name="RefSeq"/>
        </authorList>
    </citation>
    <scope>IDENTIFICATION</scope>
</reference>
<dbReference type="GO" id="GO:0005509">
    <property type="term" value="F:calcium ion binding"/>
    <property type="evidence" value="ECO:0007669"/>
    <property type="project" value="InterPro"/>
</dbReference>
<keyword evidence="3" id="KW-0106">Calcium</keyword>
<protein>
    <submittedName>
        <fullName evidence="8">EF-hand calcium-binding domain-containing protein 1</fullName>
    </submittedName>
</protein>
<gene>
    <name evidence="8" type="primary">LOC108048083</name>
    <name evidence="6" type="synonym">108048083</name>
</gene>
<dbReference type="GeneID" id="108048083"/>
<feature type="compositionally biased region" description="Low complexity" evidence="4">
    <location>
        <begin position="120"/>
        <end position="137"/>
    </location>
</feature>
<evidence type="ECO:0000313" key="7">
    <source>
        <dbReference type="Proteomes" id="UP001652680"/>
    </source>
</evidence>
<dbReference type="AlphaFoldDB" id="A0A6P4FEU6"/>
<proteinExistence type="predicted"/>
<dbReference type="InterPro" id="IPR011992">
    <property type="entry name" value="EF-hand-dom_pair"/>
</dbReference>
<keyword evidence="2" id="KW-0677">Repeat</keyword>
<dbReference type="PANTHER" id="PTHR23055:SF60">
    <property type="entry name" value="CALAXIN"/>
    <property type="match status" value="1"/>
</dbReference>
<keyword evidence="7" id="KW-1185">Reference proteome</keyword>
<dbReference type="Gene3D" id="1.10.238.10">
    <property type="entry name" value="EF-hand"/>
    <property type="match status" value="1"/>
</dbReference>
<evidence type="ECO:0000259" key="5">
    <source>
        <dbReference type="PROSITE" id="PS50222"/>
    </source>
</evidence>
<keyword evidence="1" id="KW-0479">Metal-binding</keyword>
<dbReference type="PROSITE" id="PS00018">
    <property type="entry name" value="EF_HAND_1"/>
    <property type="match status" value="2"/>
</dbReference>
<dbReference type="OrthoDB" id="191686at2759"/>
<organism evidence="8">
    <name type="scientific">Drosophila rhopaloa</name>
    <name type="common">Fruit fly</name>
    <dbReference type="NCBI Taxonomy" id="1041015"/>
    <lineage>
        <taxon>Eukaryota</taxon>
        <taxon>Metazoa</taxon>
        <taxon>Ecdysozoa</taxon>
        <taxon>Arthropoda</taxon>
        <taxon>Hexapoda</taxon>
        <taxon>Insecta</taxon>
        <taxon>Pterygota</taxon>
        <taxon>Neoptera</taxon>
        <taxon>Endopterygota</taxon>
        <taxon>Diptera</taxon>
        <taxon>Brachycera</taxon>
        <taxon>Muscomorpha</taxon>
        <taxon>Ephydroidea</taxon>
        <taxon>Drosophilidae</taxon>
        <taxon>Drosophila</taxon>
        <taxon>Sophophora</taxon>
    </lineage>
</organism>
<dbReference type="PROSITE" id="PS50222">
    <property type="entry name" value="EF_HAND_2"/>
    <property type="match status" value="2"/>
</dbReference>
<evidence type="ECO:0000313" key="6">
    <source>
        <dbReference type="EnsemblMetazoa" id="XP_016984051.1"/>
    </source>
</evidence>
<dbReference type="EnsemblMetazoa" id="XM_017128562.1">
    <property type="protein sequence ID" value="XP_016984051.1"/>
    <property type="gene ID" value="LOC108048083"/>
</dbReference>
<dbReference type="RefSeq" id="XP_016984051.1">
    <property type="nucleotide sequence ID" value="XM_017128562.1"/>
</dbReference>
<reference evidence="6" key="3">
    <citation type="submission" date="2025-05" db="UniProtKB">
        <authorList>
            <consortium name="EnsemblMetazoa"/>
        </authorList>
    </citation>
    <scope>IDENTIFICATION</scope>
</reference>
<dbReference type="SUPFAM" id="SSF47473">
    <property type="entry name" value="EF-hand"/>
    <property type="match status" value="1"/>
</dbReference>
<dbReference type="InterPro" id="IPR002048">
    <property type="entry name" value="EF_hand_dom"/>
</dbReference>
<evidence type="ECO:0000256" key="1">
    <source>
        <dbReference type="ARBA" id="ARBA00022723"/>
    </source>
</evidence>
<dbReference type="InterPro" id="IPR028846">
    <property type="entry name" value="Recoverin"/>
</dbReference>
<dbReference type="Pfam" id="PF13499">
    <property type="entry name" value="EF-hand_7"/>
    <property type="match status" value="1"/>
</dbReference>